<evidence type="ECO:0000256" key="2">
    <source>
        <dbReference type="ARBA" id="ARBA00023125"/>
    </source>
</evidence>
<evidence type="ECO:0000259" key="4">
    <source>
        <dbReference type="PROSITE" id="PS50932"/>
    </source>
</evidence>
<dbReference type="AlphaFoldDB" id="A0A1M6Z7X6"/>
<evidence type="ECO:0000259" key="5">
    <source>
        <dbReference type="PROSITE" id="PS50943"/>
    </source>
</evidence>
<organism evidence="7 8">
    <name type="scientific">Flagellimonas taeanensis</name>
    <dbReference type="NCBI Taxonomy" id="1005926"/>
    <lineage>
        <taxon>Bacteria</taxon>
        <taxon>Pseudomonadati</taxon>
        <taxon>Bacteroidota</taxon>
        <taxon>Flavobacteriia</taxon>
        <taxon>Flavobacteriales</taxon>
        <taxon>Flavobacteriaceae</taxon>
        <taxon>Flagellimonas</taxon>
    </lineage>
</organism>
<comment type="caution">
    <text evidence="7">The sequence shown here is derived from an EMBL/GenBank/DDBJ whole genome shotgun (WGS) entry which is preliminary data.</text>
</comment>
<name>A0A1M6Z7X6_9FLAO</name>
<keyword evidence="1" id="KW-0805">Transcription regulation</keyword>
<dbReference type="PANTHER" id="PTHR30146:SF144">
    <property type="entry name" value="LACI-FAMILY TRANSCRIPTION REGULATOR"/>
    <property type="match status" value="1"/>
</dbReference>
<dbReference type="InterPro" id="IPR010982">
    <property type="entry name" value="Lambda_DNA-bd_dom_sf"/>
</dbReference>
<dbReference type="Proteomes" id="UP000184031">
    <property type="component" value="Unassembled WGS sequence"/>
</dbReference>
<feature type="domain" description="HTH lacI-type" evidence="4">
    <location>
        <begin position="52"/>
        <end position="106"/>
    </location>
</feature>
<dbReference type="PROSITE" id="PS50943">
    <property type="entry name" value="HTH_CROC1"/>
    <property type="match status" value="1"/>
</dbReference>
<keyword evidence="3" id="KW-0804">Transcription</keyword>
<dbReference type="GO" id="GO:0000976">
    <property type="term" value="F:transcription cis-regulatory region binding"/>
    <property type="evidence" value="ECO:0007669"/>
    <property type="project" value="TreeGrafter"/>
</dbReference>
<dbReference type="InterPro" id="IPR028082">
    <property type="entry name" value="Peripla_BP_I"/>
</dbReference>
<proteinExistence type="predicted"/>
<dbReference type="STRING" id="1055723.SAMN05216293_3108"/>
<dbReference type="GO" id="GO:0003700">
    <property type="term" value="F:DNA-binding transcription factor activity"/>
    <property type="evidence" value="ECO:0007669"/>
    <property type="project" value="TreeGrafter"/>
</dbReference>
<dbReference type="SUPFAM" id="SSF47413">
    <property type="entry name" value="lambda repressor-like DNA-binding domains"/>
    <property type="match status" value="1"/>
</dbReference>
<dbReference type="Pfam" id="PF00356">
    <property type="entry name" value="LacI"/>
    <property type="match status" value="1"/>
</dbReference>
<protein>
    <submittedName>
        <fullName evidence="6">LacI family transcriptional regulator</fullName>
    </submittedName>
    <submittedName>
        <fullName evidence="7">Transcriptional regulator, LacI family</fullName>
    </submittedName>
</protein>
<sequence>MYLFFFNKKRKSEKNVLEHIKKCFRAHRNCVFEHIVFCHQTLLYICLNMKKYTIKDIAEQAGVSKGTVDRVIHKRGKVSQKALEKVTRILEEIDYKPNPIAQSLKNNKVYQICVVLPDPKEDNFWIPCVDGVDQAIEEFKSFLVDIKLFFYGPSSTKSFKEVNEQILKLAPDAVLLSPLFQKESINAVKNYRSAGIVVSTFNSQIDLEQTVSFVGQDLYQSGRVAAKLMHTIVPDHHDIVICHFSESLNNAIHMQQKEKGFRDYFNGLKGTEHNIVTLSVDQMNPDRTLINFLESNNKALGFFVTTSKSYNLVEILQDHSHKDIKVIGYDLLDKNNDLLKKNKISFLIHQSPKTQTYLGLTYLIEHFLFNKEIPHTKLLPIGIVNSENLITYL</sequence>
<evidence type="ECO:0000256" key="3">
    <source>
        <dbReference type="ARBA" id="ARBA00023163"/>
    </source>
</evidence>
<dbReference type="Gene3D" id="1.10.260.40">
    <property type="entry name" value="lambda repressor-like DNA-binding domains"/>
    <property type="match status" value="1"/>
</dbReference>
<dbReference type="EMBL" id="FOKU01000006">
    <property type="protein sequence ID" value="SFC11060.1"/>
    <property type="molecule type" value="Genomic_DNA"/>
</dbReference>
<keyword evidence="2" id="KW-0238">DNA-binding</keyword>
<evidence type="ECO:0000313" key="9">
    <source>
        <dbReference type="Proteomes" id="UP000198940"/>
    </source>
</evidence>
<dbReference type="InterPro" id="IPR000843">
    <property type="entry name" value="HTH_LacI"/>
</dbReference>
<evidence type="ECO:0000256" key="1">
    <source>
        <dbReference type="ARBA" id="ARBA00023015"/>
    </source>
</evidence>
<evidence type="ECO:0000313" key="7">
    <source>
        <dbReference type="EMBL" id="SHL26556.1"/>
    </source>
</evidence>
<keyword evidence="9" id="KW-1185">Reference proteome</keyword>
<accession>A0A1M6Z7X6</accession>
<dbReference type="InterPro" id="IPR025997">
    <property type="entry name" value="SBP_2_dom"/>
</dbReference>
<dbReference type="PROSITE" id="PS00356">
    <property type="entry name" value="HTH_LACI_1"/>
    <property type="match status" value="1"/>
</dbReference>
<dbReference type="Proteomes" id="UP000198940">
    <property type="component" value="Unassembled WGS sequence"/>
</dbReference>
<dbReference type="CDD" id="cd01392">
    <property type="entry name" value="HTH_LacI"/>
    <property type="match status" value="1"/>
</dbReference>
<evidence type="ECO:0000313" key="8">
    <source>
        <dbReference type="Proteomes" id="UP000184031"/>
    </source>
</evidence>
<evidence type="ECO:0000313" key="6">
    <source>
        <dbReference type="EMBL" id="SFC11060.1"/>
    </source>
</evidence>
<gene>
    <name evidence="6" type="ORF">SAMN04487891_10613</name>
    <name evidence="7" type="ORF">SAMN05216293_3108</name>
</gene>
<dbReference type="PROSITE" id="PS50932">
    <property type="entry name" value="HTH_LACI_2"/>
    <property type="match status" value="1"/>
</dbReference>
<dbReference type="PANTHER" id="PTHR30146">
    <property type="entry name" value="LACI-RELATED TRANSCRIPTIONAL REPRESSOR"/>
    <property type="match status" value="1"/>
</dbReference>
<dbReference type="SMART" id="SM00354">
    <property type="entry name" value="HTH_LACI"/>
    <property type="match status" value="1"/>
</dbReference>
<dbReference type="InterPro" id="IPR001387">
    <property type="entry name" value="Cro/C1-type_HTH"/>
</dbReference>
<feature type="domain" description="HTH cro/C1-type" evidence="5">
    <location>
        <begin position="43"/>
        <end position="96"/>
    </location>
</feature>
<dbReference type="EMBL" id="FRAT01000008">
    <property type="protein sequence ID" value="SHL26556.1"/>
    <property type="molecule type" value="Genomic_DNA"/>
</dbReference>
<dbReference type="SUPFAM" id="SSF53822">
    <property type="entry name" value="Periplasmic binding protein-like I"/>
    <property type="match status" value="1"/>
</dbReference>
<dbReference type="Pfam" id="PF13407">
    <property type="entry name" value="Peripla_BP_4"/>
    <property type="match status" value="1"/>
</dbReference>
<reference evidence="7 8" key="1">
    <citation type="submission" date="2016-11" db="EMBL/GenBank/DDBJ databases">
        <authorList>
            <person name="Varghese N."/>
            <person name="Submissions S."/>
        </authorList>
    </citation>
    <scope>NUCLEOTIDE SEQUENCE [LARGE SCALE GENOMIC DNA]</scope>
    <source>
        <strain evidence="7 8">CGMCC 1.12174</strain>
        <strain evidence="6 9">DSM 26351</strain>
    </source>
</reference>
<dbReference type="Gene3D" id="3.40.50.2300">
    <property type="match status" value="2"/>
</dbReference>